<accession>A0A654ETK1</accession>
<name>A0A654ETK1_ARATH</name>
<evidence type="ECO:0000313" key="3">
    <source>
        <dbReference type="Proteomes" id="UP000426265"/>
    </source>
</evidence>
<evidence type="ECO:0000313" key="2">
    <source>
        <dbReference type="EMBL" id="VYS52068.1"/>
    </source>
</evidence>
<evidence type="ECO:0000256" key="1">
    <source>
        <dbReference type="SAM" id="Coils"/>
    </source>
</evidence>
<keyword evidence="1" id="KW-0175">Coiled coil</keyword>
<dbReference type="AlphaFoldDB" id="A0A654ETK1"/>
<sequence length="158" mass="18006">MFLPEFCESVADMKNRAICILVKKIVIFPTITHLIGMRDNFKRRGEERGLPIKCRCGAGSVIKTSEKDNGHLFKGTDIAMVEEIKEVECDFEKIQAEIGSLEKDLHVVEAEMESLACESFLWKLWHLISRKTSSFCSLWLRHPPSRLRLDGNLTVLGV</sequence>
<organism evidence="2 3">
    <name type="scientific">Arabidopsis thaliana</name>
    <name type="common">Mouse-ear cress</name>
    <dbReference type="NCBI Taxonomy" id="3702"/>
    <lineage>
        <taxon>Eukaryota</taxon>
        <taxon>Viridiplantae</taxon>
        <taxon>Streptophyta</taxon>
        <taxon>Embryophyta</taxon>
        <taxon>Tracheophyta</taxon>
        <taxon>Spermatophyta</taxon>
        <taxon>Magnoliopsida</taxon>
        <taxon>eudicotyledons</taxon>
        <taxon>Gunneridae</taxon>
        <taxon>Pentapetalae</taxon>
        <taxon>rosids</taxon>
        <taxon>malvids</taxon>
        <taxon>Brassicales</taxon>
        <taxon>Brassicaceae</taxon>
        <taxon>Camelineae</taxon>
        <taxon>Arabidopsis</taxon>
    </lineage>
</organism>
<reference evidence="2 3" key="1">
    <citation type="submission" date="2019-11" db="EMBL/GenBank/DDBJ databases">
        <authorList>
            <person name="Jiao W.-B."/>
            <person name="Schneeberger K."/>
        </authorList>
    </citation>
    <scope>NUCLEOTIDE SEQUENCE [LARGE SCALE GENOMIC DNA]</scope>
    <source>
        <strain evidence="3">cv. An-1</strain>
    </source>
</reference>
<proteinExistence type="predicted"/>
<dbReference type="EMBL" id="CACRSJ010000105">
    <property type="protein sequence ID" value="VYS52068.1"/>
    <property type="molecule type" value="Genomic_DNA"/>
</dbReference>
<protein>
    <submittedName>
        <fullName evidence="2">Uncharacterized protein</fullName>
    </submittedName>
</protein>
<gene>
    <name evidence="2" type="ORF">AN1_LOCUS7531</name>
</gene>
<dbReference type="Proteomes" id="UP000426265">
    <property type="component" value="Unassembled WGS sequence"/>
</dbReference>
<feature type="coiled-coil region" evidence="1">
    <location>
        <begin position="84"/>
        <end position="118"/>
    </location>
</feature>